<dbReference type="PANTHER" id="PTHR42850:SF4">
    <property type="entry name" value="ZINC-DEPENDENT ENDOPOLYPHOSPHATASE"/>
    <property type="match status" value="1"/>
</dbReference>
<dbReference type="InterPro" id="IPR006186">
    <property type="entry name" value="Ser/Thr-sp_prot-phosphatase"/>
</dbReference>
<organism evidence="2 3">
    <name type="scientific">Hymenobacter sediminicola</name>
    <dbReference type="NCBI Taxonomy" id="2761579"/>
    <lineage>
        <taxon>Bacteria</taxon>
        <taxon>Pseudomonadati</taxon>
        <taxon>Bacteroidota</taxon>
        <taxon>Cytophagia</taxon>
        <taxon>Cytophagales</taxon>
        <taxon>Hymenobacteraceae</taxon>
        <taxon>Hymenobacter</taxon>
    </lineage>
</organism>
<feature type="domain" description="Serine/threonine specific protein phosphatases" evidence="1">
    <location>
        <begin position="67"/>
        <end position="72"/>
    </location>
</feature>
<evidence type="ECO:0000313" key="2">
    <source>
        <dbReference type="EMBL" id="QNH63551.1"/>
    </source>
</evidence>
<dbReference type="RefSeq" id="WP_185889427.1">
    <property type="nucleotide sequence ID" value="NZ_CP060202.1"/>
</dbReference>
<dbReference type="Pfam" id="PF00149">
    <property type="entry name" value="Metallophos"/>
    <property type="match status" value="1"/>
</dbReference>
<dbReference type="EMBL" id="CP060202">
    <property type="protein sequence ID" value="QNH63551.1"/>
    <property type="molecule type" value="Genomic_DNA"/>
</dbReference>
<evidence type="ECO:0000259" key="1">
    <source>
        <dbReference type="PROSITE" id="PS00125"/>
    </source>
</evidence>
<dbReference type="InterPro" id="IPR029052">
    <property type="entry name" value="Metallo-depent_PP-like"/>
</dbReference>
<proteinExistence type="predicted"/>
<dbReference type="AlphaFoldDB" id="A0A7G7WB08"/>
<gene>
    <name evidence="2" type="ORF">H4317_07095</name>
</gene>
<protein>
    <submittedName>
        <fullName evidence="2">Serine/threonine protein phosphatase</fullName>
    </submittedName>
</protein>
<keyword evidence="3" id="KW-1185">Reference proteome</keyword>
<dbReference type="InterPro" id="IPR004843">
    <property type="entry name" value="Calcineurin-like_PHP"/>
</dbReference>
<sequence>MAEQNVFVIGDVHGCLNTLEELLQHWRPETERLIQVGDLIDRGRYSPECVALAISLEVRYPGQTTFLKGNHEAAMLRHFGPAGPYQGWLSWGGRSTVAQYKACQALLEPHLAWLSRRPLYWHNEHLLISHAGFADTPHQLDEDHPDGLLWRRGPLLNMGRRQVIGHTPTDGDPTFDPATNVLNIDTGACFGFALTGVRLSATGELLEEVIIPTHRIDIAAAE</sequence>
<dbReference type="GO" id="GO:0016791">
    <property type="term" value="F:phosphatase activity"/>
    <property type="evidence" value="ECO:0007669"/>
    <property type="project" value="TreeGrafter"/>
</dbReference>
<dbReference type="Proteomes" id="UP000515489">
    <property type="component" value="Chromosome"/>
</dbReference>
<dbReference type="PROSITE" id="PS00125">
    <property type="entry name" value="SER_THR_PHOSPHATASE"/>
    <property type="match status" value="1"/>
</dbReference>
<dbReference type="InterPro" id="IPR050126">
    <property type="entry name" value="Ap4A_hydrolase"/>
</dbReference>
<dbReference type="Gene3D" id="3.60.21.10">
    <property type="match status" value="1"/>
</dbReference>
<dbReference type="CDD" id="cd00144">
    <property type="entry name" value="MPP_PPP_family"/>
    <property type="match status" value="1"/>
</dbReference>
<reference evidence="2 3" key="1">
    <citation type="submission" date="2020-08" db="EMBL/GenBank/DDBJ databases">
        <title>Hymenobacter sp. S2-20-2 genome sequencing.</title>
        <authorList>
            <person name="Jin L."/>
        </authorList>
    </citation>
    <scope>NUCLEOTIDE SEQUENCE [LARGE SCALE GENOMIC DNA]</scope>
    <source>
        <strain evidence="2 3">S2-20-2</strain>
    </source>
</reference>
<dbReference type="KEGG" id="hsk:H4317_07095"/>
<evidence type="ECO:0000313" key="3">
    <source>
        <dbReference type="Proteomes" id="UP000515489"/>
    </source>
</evidence>
<accession>A0A7G7WB08</accession>
<dbReference type="PANTHER" id="PTHR42850">
    <property type="entry name" value="METALLOPHOSPHOESTERASE"/>
    <property type="match status" value="1"/>
</dbReference>
<dbReference type="SUPFAM" id="SSF56300">
    <property type="entry name" value="Metallo-dependent phosphatases"/>
    <property type="match status" value="1"/>
</dbReference>
<name>A0A7G7WB08_9BACT</name>
<dbReference type="PRINTS" id="PR00114">
    <property type="entry name" value="STPHPHTASE"/>
</dbReference>
<dbReference type="GO" id="GO:0005737">
    <property type="term" value="C:cytoplasm"/>
    <property type="evidence" value="ECO:0007669"/>
    <property type="project" value="TreeGrafter"/>
</dbReference>